<keyword evidence="4" id="KW-1185">Reference proteome</keyword>
<proteinExistence type="predicted"/>
<dbReference type="PANTHER" id="PTHR30319:SF1">
    <property type="entry name" value="TRANSCRIPTIONAL REPRESSOR PAAX"/>
    <property type="match status" value="1"/>
</dbReference>
<dbReference type="InterPro" id="IPR036388">
    <property type="entry name" value="WH-like_DNA-bd_sf"/>
</dbReference>
<evidence type="ECO:0000313" key="4">
    <source>
        <dbReference type="Proteomes" id="UP000010847"/>
    </source>
</evidence>
<dbReference type="OrthoDB" id="2270427at2"/>
<name>W0EGY3_9FIRM</name>
<evidence type="ECO:0000313" key="3">
    <source>
        <dbReference type="EMBL" id="AHF08469.1"/>
    </source>
</evidence>
<dbReference type="InterPro" id="IPR012906">
    <property type="entry name" value="PaaX-like_N"/>
</dbReference>
<dbReference type="InterPro" id="IPR048846">
    <property type="entry name" value="PaaX-like_central"/>
</dbReference>
<dbReference type="PIRSF" id="PIRSF020623">
    <property type="entry name" value="PaaX"/>
    <property type="match status" value="1"/>
</dbReference>
<dbReference type="AlphaFoldDB" id="W0EGY3"/>
<dbReference type="PANTHER" id="PTHR30319">
    <property type="entry name" value="PHENYLACETIC ACID REGULATOR-RELATED TRANSCRIPTIONAL REPRESSOR"/>
    <property type="match status" value="1"/>
</dbReference>
<dbReference type="Proteomes" id="UP000010847">
    <property type="component" value="Chromosome"/>
</dbReference>
<dbReference type="KEGG" id="dmt:DESME_04375"/>
<evidence type="ECO:0000259" key="1">
    <source>
        <dbReference type="Pfam" id="PF07848"/>
    </source>
</evidence>
<protein>
    <submittedName>
        <fullName evidence="3">Uncharacterized protein</fullName>
    </submittedName>
</protein>
<dbReference type="InterPro" id="IPR011965">
    <property type="entry name" value="PaaX_trns_reg"/>
</dbReference>
<evidence type="ECO:0000259" key="2">
    <source>
        <dbReference type="Pfam" id="PF20803"/>
    </source>
</evidence>
<feature type="domain" description="Transcriptional repressor PaaX-like N-terminal" evidence="1">
    <location>
        <begin position="18"/>
        <end position="78"/>
    </location>
</feature>
<gene>
    <name evidence="3" type="ORF">DESME_04375</name>
</gene>
<dbReference type="Gene3D" id="3.30.70.2650">
    <property type="match status" value="1"/>
</dbReference>
<dbReference type="RefSeq" id="WP_006715111.1">
    <property type="nucleotide sequence ID" value="NZ_CP007032.1"/>
</dbReference>
<dbReference type="Gene3D" id="1.10.10.10">
    <property type="entry name" value="Winged helix-like DNA-binding domain superfamily/Winged helix DNA-binding domain"/>
    <property type="match status" value="1"/>
</dbReference>
<dbReference type="Pfam" id="PF20803">
    <property type="entry name" value="PaaX_M"/>
    <property type="match status" value="1"/>
</dbReference>
<accession>W0EGY3</accession>
<organism evidence="3 4">
    <name type="scientific">Desulfitobacterium metallireducens DSM 15288</name>
    <dbReference type="NCBI Taxonomy" id="871968"/>
    <lineage>
        <taxon>Bacteria</taxon>
        <taxon>Bacillati</taxon>
        <taxon>Bacillota</taxon>
        <taxon>Clostridia</taxon>
        <taxon>Eubacteriales</taxon>
        <taxon>Desulfitobacteriaceae</taxon>
        <taxon>Desulfitobacterium</taxon>
    </lineage>
</organism>
<sequence>MKLTIRKKDSVTSILLFIFNIYFFPKGHNSIRLKSVFKVFEAFEKNETAIRMGLSRAVQNQLVSRTKDQGEVIYQLTEIGKSMIYNWWATIKDYRAKLSLQKQPWDRVWHLVIFSFPNAKQNERDELTKFLQSLGYGILNKGVWISPYDFSKEISQKVGSLQISEYIHLLSAQPEKEQKSSSIESSVWEISLFRQRYEALIIKIDLAQGKAEKLTAAQTLPILHELGLEFMKVISEDPLLPLEILGSWPAMDCVKKFMTLRERLIPIGEAFIEEILTQ</sequence>
<dbReference type="EMBL" id="CP007032">
    <property type="protein sequence ID" value="AHF08469.1"/>
    <property type="molecule type" value="Genomic_DNA"/>
</dbReference>
<dbReference type="GO" id="GO:0006351">
    <property type="term" value="P:DNA-templated transcription"/>
    <property type="evidence" value="ECO:0007669"/>
    <property type="project" value="InterPro"/>
</dbReference>
<dbReference type="HOGENOM" id="CLU_1000136_0_0_9"/>
<dbReference type="Pfam" id="PF07848">
    <property type="entry name" value="PaaX"/>
    <property type="match status" value="1"/>
</dbReference>
<dbReference type="eggNOG" id="COG3327">
    <property type="taxonomic scope" value="Bacteria"/>
</dbReference>
<dbReference type="STRING" id="871968.DESME_04375"/>
<reference evidence="3 4" key="1">
    <citation type="submission" date="2013-12" db="EMBL/GenBank/DDBJ databases">
        <authorList>
            <consortium name="DOE Joint Genome Institute"/>
            <person name="Smidt H."/>
            <person name="Huntemann M."/>
            <person name="Han J."/>
            <person name="Chen A."/>
            <person name="Kyrpides N."/>
            <person name="Mavromatis K."/>
            <person name="Markowitz V."/>
            <person name="Palaniappan K."/>
            <person name="Ivanova N."/>
            <person name="Schaumberg A."/>
            <person name="Pati A."/>
            <person name="Liolios K."/>
            <person name="Nordberg H.P."/>
            <person name="Cantor M.N."/>
            <person name="Hua S.X."/>
            <person name="Woyke T."/>
        </authorList>
    </citation>
    <scope>NUCLEOTIDE SEQUENCE [LARGE SCALE GENOMIC DNA]</scope>
    <source>
        <strain evidence="4">DSM 15288</strain>
    </source>
</reference>
<feature type="domain" description="Transcriptional repressor PaaX-like central Cas2-like" evidence="2">
    <location>
        <begin position="103"/>
        <end position="181"/>
    </location>
</feature>